<dbReference type="AlphaFoldDB" id="A0A9W4J7G8"/>
<keyword evidence="1" id="KW-0472">Membrane</keyword>
<accession>A0A9W4J7G8</accession>
<feature type="transmembrane region" description="Helical" evidence="1">
    <location>
        <begin position="84"/>
        <end position="103"/>
    </location>
</feature>
<evidence type="ECO:0000313" key="2">
    <source>
        <dbReference type="EMBL" id="CAG8373996.1"/>
    </source>
</evidence>
<reference evidence="2" key="1">
    <citation type="submission" date="2021-07" db="EMBL/GenBank/DDBJ databases">
        <authorList>
            <person name="Branca A.L. A."/>
        </authorList>
    </citation>
    <scope>NUCLEOTIDE SEQUENCE</scope>
</reference>
<gene>
    <name evidence="2" type="ORF">PSALAMII_LOCUS4950</name>
</gene>
<protein>
    <submittedName>
        <fullName evidence="2">Uncharacterized protein</fullName>
    </submittedName>
</protein>
<dbReference type="EMBL" id="CAJVPD010000229">
    <property type="protein sequence ID" value="CAG8373996.1"/>
    <property type="molecule type" value="Genomic_DNA"/>
</dbReference>
<evidence type="ECO:0000313" key="3">
    <source>
        <dbReference type="Proteomes" id="UP001152592"/>
    </source>
</evidence>
<sequence length="113" mass="13049">MGERERVDDQKLSTNGGFWTLPPRLLRTSLLFVPESPSTHLQWQISLIYDASLSRLEQRPRRTSTRAKLQVPQFPKHNNDLTYMQFYNLVLFISSVAIFSLTAQRLSGPKSAR</sequence>
<dbReference type="Proteomes" id="UP001152592">
    <property type="component" value="Unassembled WGS sequence"/>
</dbReference>
<evidence type="ECO:0000256" key="1">
    <source>
        <dbReference type="SAM" id="Phobius"/>
    </source>
</evidence>
<proteinExistence type="predicted"/>
<comment type="caution">
    <text evidence="2">The sequence shown here is derived from an EMBL/GenBank/DDBJ whole genome shotgun (WGS) entry which is preliminary data.</text>
</comment>
<dbReference type="OrthoDB" id="1046782at2759"/>
<keyword evidence="1" id="KW-1133">Transmembrane helix</keyword>
<keyword evidence="1" id="KW-0812">Transmembrane</keyword>
<organism evidence="2 3">
    <name type="scientific">Penicillium salamii</name>
    <dbReference type="NCBI Taxonomy" id="1612424"/>
    <lineage>
        <taxon>Eukaryota</taxon>
        <taxon>Fungi</taxon>
        <taxon>Dikarya</taxon>
        <taxon>Ascomycota</taxon>
        <taxon>Pezizomycotina</taxon>
        <taxon>Eurotiomycetes</taxon>
        <taxon>Eurotiomycetidae</taxon>
        <taxon>Eurotiales</taxon>
        <taxon>Aspergillaceae</taxon>
        <taxon>Penicillium</taxon>
    </lineage>
</organism>
<name>A0A9W4J7G8_9EURO</name>